<evidence type="ECO:0000259" key="5">
    <source>
        <dbReference type="PROSITE" id="PS51078"/>
    </source>
</evidence>
<protein>
    <submittedName>
        <fullName evidence="6">IclR family transcriptional regulator</fullName>
    </submittedName>
</protein>
<dbReference type="InterPro" id="IPR036388">
    <property type="entry name" value="WH-like_DNA-bd_sf"/>
</dbReference>
<keyword evidence="3" id="KW-0804">Transcription</keyword>
<dbReference type="PANTHER" id="PTHR30136">
    <property type="entry name" value="HELIX-TURN-HELIX TRANSCRIPTIONAL REGULATOR, ICLR FAMILY"/>
    <property type="match status" value="1"/>
</dbReference>
<feature type="domain" description="HTH iclR-type" evidence="4">
    <location>
        <begin position="12"/>
        <end position="72"/>
    </location>
</feature>
<dbReference type="SMART" id="SM00346">
    <property type="entry name" value="HTH_ICLR"/>
    <property type="match status" value="1"/>
</dbReference>
<dbReference type="PROSITE" id="PS51077">
    <property type="entry name" value="HTH_ICLR"/>
    <property type="match status" value="1"/>
</dbReference>
<organism evidence="6 7">
    <name type="scientific">Sinomonas terrae</name>
    <dbReference type="NCBI Taxonomy" id="2908838"/>
    <lineage>
        <taxon>Bacteria</taxon>
        <taxon>Bacillati</taxon>
        <taxon>Actinomycetota</taxon>
        <taxon>Actinomycetes</taxon>
        <taxon>Micrococcales</taxon>
        <taxon>Micrococcaceae</taxon>
        <taxon>Sinomonas</taxon>
    </lineage>
</organism>
<evidence type="ECO:0000313" key="7">
    <source>
        <dbReference type="Proteomes" id="UP001202922"/>
    </source>
</evidence>
<feature type="domain" description="IclR-ED" evidence="5">
    <location>
        <begin position="73"/>
        <end position="252"/>
    </location>
</feature>
<evidence type="ECO:0000256" key="1">
    <source>
        <dbReference type="ARBA" id="ARBA00023015"/>
    </source>
</evidence>
<dbReference type="InterPro" id="IPR029016">
    <property type="entry name" value="GAF-like_dom_sf"/>
</dbReference>
<dbReference type="InterPro" id="IPR014757">
    <property type="entry name" value="Tscrpt_reg_IclR_C"/>
</dbReference>
<dbReference type="Proteomes" id="UP001202922">
    <property type="component" value="Unassembled WGS sequence"/>
</dbReference>
<gene>
    <name evidence="6" type="ORF">L0M17_16645</name>
</gene>
<evidence type="ECO:0000256" key="2">
    <source>
        <dbReference type="ARBA" id="ARBA00023125"/>
    </source>
</evidence>
<proteinExistence type="predicted"/>
<dbReference type="Gene3D" id="1.10.10.10">
    <property type="entry name" value="Winged helix-like DNA-binding domain superfamily/Winged helix DNA-binding domain"/>
    <property type="match status" value="1"/>
</dbReference>
<accession>A0ABS9U4H1</accession>
<dbReference type="InterPro" id="IPR050707">
    <property type="entry name" value="HTH_MetabolicPath_Reg"/>
</dbReference>
<evidence type="ECO:0000256" key="3">
    <source>
        <dbReference type="ARBA" id="ARBA00023163"/>
    </source>
</evidence>
<evidence type="ECO:0000259" key="4">
    <source>
        <dbReference type="PROSITE" id="PS51077"/>
    </source>
</evidence>
<name>A0ABS9U4H1_9MICC</name>
<sequence length="259" mass="27679">MEPDPKAVESPKAVLARARAILGAFDAHTPSLGLNELTRRSGLPKATTHRLATSLVECGLLDREGRRYRLGRWLFELGQRAPAHRSLRLASAPFLEDLSRATGETALLTLPGQDEILFGEKYVGARGRGQIATMVEGRVPLNCSASGKIALAFGDPANAERFVNGELTKSTPFTMTAPDQLRAEIERVHELGYAVERQELVVGSGAVAAPVFRNSQLVACLTVVAPISRLDIARFAPAVLLAGRALSRALGGGPAQVVR</sequence>
<reference evidence="6 7" key="1">
    <citation type="submission" date="2022-03" db="EMBL/GenBank/DDBJ databases">
        <title>Sinomonas sp. isolated from a soil.</title>
        <authorList>
            <person name="Han J."/>
            <person name="Kim D.-U."/>
        </authorList>
    </citation>
    <scope>NUCLEOTIDE SEQUENCE [LARGE SCALE GENOMIC DNA]</scope>
    <source>
        <strain evidence="6 7">5-5</strain>
    </source>
</reference>
<dbReference type="Pfam" id="PF09339">
    <property type="entry name" value="HTH_IclR"/>
    <property type="match status" value="1"/>
</dbReference>
<dbReference type="InterPro" id="IPR005471">
    <property type="entry name" value="Tscrpt_reg_IclR_N"/>
</dbReference>
<keyword evidence="2" id="KW-0238">DNA-binding</keyword>
<dbReference type="RefSeq" id="WP_241055473.1">
    <property type="nucleotide sequence ID" value="NZ_JAKZBV010000001.1"/>
</dbReference>
<dbReference type="Gene3D" id="3.30.450.40">
    <property type="match status" value="1"/>
</dbReference>
<dbReference type="Pfam" id="PF01614">
    <property type="entry name" value="IclR_C"/>
    <property type="match status" value="1"/>
</dbReference>
<evidence type="ECO:0000313" key="6">
    <source>
        <dbReference type="EMBL" id="MCH6471586.1"/>
    </source>
</evidence>
<dbReference type="PROSITE" id="PS51078">
    <property type="entry name" value="ICLR_ED"/>
    <property type="match status" value="1"/>
</dbReference>
<keyword evidence="1" id="KW-0805">Transcription regulation</keyword>
<dbReference type="PANTHER" id="PTHR30136:SF24">
    <property type="entry name" value="HTH-TYPE TRANSCRIPTIONAL REPRESSOR ALLR"/>
    <property type="match status" value="1"/>
</dbReference>
<dbReference type="EMBL" id="JAKZBV010000001">
    <property type="protein sequence ID" value="MCH6471586.1"/>
    <property type="molecule type" value="Genomic_DNA"/>
</dbReference>
<dbReference type="SUPFAM" id="SSF55781">
    <property type="entry name" value="GAF domain-like"/>
    <property type="match status" value="1"/>
</dbReference>
<comment type="caution">
    <text evidence="6">The sequence shown here is derived from an EMBL/GenBank/DDBJ whole genome shotgun (WGS) entry which is preliminary data.</text>
</comment>
<dbReference type="SUPFAM" id="SSF46785">
    <property type="entry name" value="Winged helix' DNA-binding domain"/>
    <property type="match status" value="1"/>
</dbReference>
<keyword evidence="7" id="KW-1185">Reference proteome</keyword>
<dbReference type="InterPro" id="IPR036390">
    <property type="entry name" value="WH_DNA-bd_sf"/>
</dbReference>